<keyword evidence="1" id="KW-0677">Repeat</keyword>
<dbReference type="GO" id="GO:0005829">
    <property type="term" value="C:cytosol"/>
    <property type="evidence" value="ECO:0007669"/>
    <property type="project" value="TreeGrafter"/>
</dbReference>
<dbReference type="AlphaFoldDB" id="A0A7S1UZP4"/>
<dbReference type="EMBL" id="HBGK01020482">
    <property type="protein sequence ID" value="CAD9281536.1"/>
    <property type="molecule type" value="Transcribed_RNA"/>
</dbReference>
<dbReference type="GO" id="GO:0030234">
    <property type="term" value="F:enzyme regulator activity"/>
    <property type="evidence" value="ECO:0007669"/>
    <property type="project" value="TreeGrafter"/>
</dbReference>
<sequence>MFVFGGCSAKGRLADLYEFDTTTGAWIDYGTAPNLRGRGGANLIALLPSKKLAVIAGFAGEETNDGAIFDLETKSWNSSLLVEELKDMRPRSVCVNGAFSGSAIVFGGEVDPSALGHEGAGGFANDVVVLDAATGHYVDTIPAASDDTDSWPETRGWSAAAATTTVDGKDCMYIFGGLSGDDSNPKRLNDLWQLTID</sequence>
<protein>
    <submittedName>
        <fullName evidence="3">Uncharacterized protein</fullName>
    </submittedName>
</protein>
<proteinExistence type="predicted"/>
<dbReference type="PANTHER" id="PTHR47435:SF4">
    <property type="entry name" value="KELCH REPEAT PROTEIN (AFU_ORTHOLOGUE AFUA_5G12780)"/>
    <property type="match status" value="1"/>
</dbReference>
<dbReference type="SUPFAM" id="SSF117281">
    <property type="entry name" value="Kelch motif"/>
    <property type="match status" value="1"/>
</dbReference>
<keyword evidence="2" id="KW-0408">Iron</keyword>
<dbReference type="PANTHER" id="PTHR47435">
    <property type="entry name" value="KELCH REPEAT PROTEIN (AFU_ORTHOLOGUE AFUA_5G12780)"/>
    <property type="match status" value="1"/>
</dbReference>
<dbReference type="GO" id="GO:0019760">
    <property type="term" value="P:glucosinolate metabolic process"/>
    <property type="evidence" value="ECO:0007669"/>
    <property type="project" value="UniProtKB-ARBA"/>
</dbReference>
<organism evidence="3">
    <name type="scientific">Grammatophora oceanica</name>
    <dbReference type="NCBI Taxonomy" id="210454"/>
    <lineage>
        <taxon>Eukaryota</taxon>
        <taxon>Sar</taxon>
        <taxon>Stramenopiles</taxon>
        <taxon>Ochrophyta</taxon>
        <taxon>Bacillariophyta</taxon>
        <taxon>Fragilariophyceae</taxon>
        <taxon>Fragilariophycidae</taxon>
        <taxon>Rhabdonematales</taxon>
        <taxon>Grammatophoraceae</taxon>
        <taxon>Grammatophora</taxon>
    </lineage>
</organism>
<evidence type="ECO:0000313" key="3">
    <source>
        <dbReference type="EMBL" id="CAD9281536.1"/>
    </source>
</evidence>
<reference evidence="3" key="1">
    <citation type="submission" date="2021-01" db="EMBL/GenBank/DDBJ databases">
        <authorList>
            <person name="Corre E."/>
            <person name="Pelletier E."/>
            <person name="Niang G."/>
            <person name="Scheremetjew M."/>
            <person name="Finn R."/>
            <person name="Kale V."/>
            <person name="Holt S."/>
            <person name="Cochrane G."/>
            <person name="Meng A."/>
            <person name="Brown T."/>
            <person name="Cohen L."/>
        </authorList>
    </citation>
    <scope>NUCLEOTIDE SEQUENCE</scope>
    <source>
        <strain evidence="3">CCMP 410</strain>
    </source>
</reference>
<dbReference type="InterPro" id="IPR015915">
    <property type="entry name" value="Kelch-typ_b-propeller"/>
</dbReference>
<dbReference type="Gene3D" id="2.120.10.80">
    <property type="entry name" value="Kelch-type beta propeller"/>
    <property type="match status" value="1"/>
</dbReference>
<dbReference type="Pfam" id="PF24681">
    <property type="entry name" value="Kelch_KLHDC2_KLHL20_DRC7"/>
    <property type="match status" value="1"/>
</dbReference>
<evidence type="ECO:0000256" key="1">
    <source>
        <dbReference type="ARBA" id="ARBA00022737"/>
    </source>
</evidence>
<evidence type="ECO:0000256" key="2">
    <source>
        <dbReference type="ARBA" id="ARBA00023004"/>
    </source>
</evidence>
<gene>
    <name evidence="3" type="ORF">GOCE00092_LOCUS10446</name>
</gene>
<name>A0A7S1UZP4_9STRA</name>
<accession>A0A7S1UZP4</accession>